<dbReference type="SMART" id="SM00530">
    <property type="entry name" value="HTH_XRE"/>
    <property type="match status" value="1"/>
</dbReference>
<evidence type="ECO:0000313" key="2">
    <source>
        <dbReference type="EMBL" id="KPH65550.1"/>
    </source>
</evidence>
<keyword evidence="3" id="KW-1185">Reference proteome</keyword>
<proteinExistence type="predicted"/>
<dbReference type="Pfam" id="PF01381">
    <property type="entry name" value="HTH_3"/>
    <property type="match status" value="1"/>
</dbReference>
<name>A0A0N1MUY3_9GAMM</name>
<dbReference type="PATRIC" id="fig|187330.3.peg.220"/>
<gene>
    <name evidence="2" type="ORF">ADS77_01055</name>
</gene>
<evidence type="ECO:0000259" key="1">
    <source>
        <dbReference type="PROSITE" id="PS50943"/>
    </source>
</evidence>
<accession>A0A0N1MUY3</accession>
<dbReference type="EMBL" id="LHPH01000001">
    <property type="protein sequence ID" value="KPH65550.1"/>
    <property type="molecule type" value="Genomic_DNA"/>
</dbReference>
<dbReference type="OrthoDB" id="6304750at2"/>
<comment type="caution">
    <text evidence="2">The sequence shown here is derived from an EMBL/GenBank/DDBJ whole genome shotgun (WGS) entry which is preliminary data.</text>
</comment>
<feature type="domain" description="HTH cro/C1-type" evidence="1">
    <location>
        <begin position="17"/>
        <end position="69"/>
    </location>
</feature>
<dbReference type="InterPro" id="IPR010982">
    <property type="entry name" value="Lambda_DNA-bd_dom_sf"/>
</dbReference>
<organism evidence="2 3">
    <name type="scientific">Pseudoalteromonas porphyrae</name>
    <dbReference type="NCBI Taxonomy" id="187330"/>
    <lineage>
        <taxon>Bacteria</taxon>
        <taxon>Pseudomonadati</taxon>
        <taxon>Pseudomonadota</taxon>
        <taxon>Gammaproteobacteria</taxon>
        <taxon>Alteromonadales</taxon>
        <taxon>Pseudoalteromonadaceae</taxon>
        <taxon>Pseudoalteromonas</taxon>
    </lineage>
</organism>
<dbReference type="PROSITE" id="PS50943">
    <property type="entry name" value="HTH_CROC1"/>
    <property type="match status" value="1"/>
</dbReference>
<sequence>MKSEQALKLAQRLGDLIRQHRTLHYTQSTFAKMIGVSRSTVQKLEQGEVVKSDVLFEALVVLQLQGSLLDEINELAADVGGYNARQRKTNKTQVINDDF</sequence>
<dbReference type="Gene3D" id="1.10.260.40">
    <property type="entry name" value="lambda repressor-like DNA-binding domains"/>
    <property type="match status" value="1"/>
</dbReference>
<dbReference type="AlphaFoldDB" id="A0A0N1MUY3"/>
<reference evidence="2 3" key="1">
    <citation type="submission" date="2015-08" db="EMBL/GenBank/DDBJ databases">
        <title>Draft Genome Sequence of Pseudoalteromonas porphyrae UCD-SED14.</title>
        <authorList>
            <person name="Coil D.A."/>
            <person name="Jospin G."/>
            <person name="Lee R.D."/>
            <person name="Eisen J.A."/>
        </authorList>
    </citation>
    <scope>NUCLEOTIDE SEQUENCE [LARGE SCALE GENOMIC DNA]</scope>
    <source>
        <strain evidence="2 3">UCD-SED14</strain>
    </source>
</reference>
<evidence type="ECO:0000313" key="3">
    <source>
        <dbReference type="Proteomes" id="UP000037848"/>
    </source>
</evidence>
<dbReference type="RefSeq" id="WP_054204006.1">
    <property type="nucleotide sequence ID" value="NZ_LHPH01000001.1"/>
</dbReference>
<dbReference type="CDD" id="cd00093">
    <property type="entry name" value="HTH_XRE"/>
    <property type="match status" value="1"/>
</dbReference>
<dbReference type="Proteomes" id="UP000037848">
    <property type="component" value="Unassembled WGS sequence"/>
</dbReference>
<protein>
    <recommendedName>
        <fullName evidence="1">HTH cro/C1-type domain-containing protein</fullName>
    </recommendedName>
</protein>
<dbReference type="InterPro" id="IPR001387">
    <property type="entry name" value="Cro/C1-type_HTH"/>
</dbReference>
<dbReference type="GO" id="GO:0003677">
    <property type="term" value="F:DNA binding"/>
    <property type="evidence" value="ECO:0007669"/>
    <property type="project" value="InterPro"/>
</dbReference>
<dbReference type="SUPFAM" id="SSF47413">
    <property type="entry name" value="lambda repressor-like DNA-binding domains"/>
    <property type="match status" value="1"/>
</dbReference>